<accession>A0A841SYK2</accession>
<evidence type="ECO:0000313" key="2">
    <source>
        <dbReference type="Proteomes" id="UP000535838"/>
    </source>
</evidence>
<dbReference type="EMBL" id="JACJVQ010000013">
    <property type="protein sequence ID" value="MBB6635305.1"/>
    <property type="molecule type" value="Genomic_DNA"/>
</dbReference>
<reference evidence="1 2" key="1">
    <citation type="submission" date="2020-08" db="EMBL/GenBank/DDBJ databases">
        <title>Cohnella phylogeny.</title>
        <authorList>
            <person name="Dunlap C."/>
        </authorList>
    </citation>
    <scope>NUCLEOTIDE SEQUENCE [LARGE SCALE GENOMIC DNA]</scope>
    <source>
        <strain evidence="1 2">DSM 25241</strain>
    </source>
</reference>
<organism evidence="1 2">
    <name type="scientific">Cohnella thailandensis</name>
    <dbReference type="NCBI Taxonomy" id="557557"/>
    <lineage>
        <taxon>Bacteria</taxon>
        <taxon>Bacillati</taxon>
        <taxon>Bacillota</taxon>
        <taxon>Bacilli</taxon>
        <taxon>Bacillales</taxon>
        <taxon>Paenibacillaceae</taxon>
        <taxon>Cohnella</taxon>
    </lineage>
</organism>
<gene>
    <name evidence="1" type="ORF">H7B67_14395</name>
</gene>
<comment type="caution">
    <text evidence="1">The sequence shown here is derived from an EMBL/GenBank/DDBJ whole genome shotgun (WGS) entry which is preliminary data.</text>
</comment>
<dbReference type="Proteomes" id="UP000535838">
    <property type="component" value="Unassembled WGS sequence"/>
</dbReference>
<dbReference type="AlphaFoldDB" id="A0A841SYK2"/>
<evidence type="ECO:0000313" key="1">
    <source>
        <dbReference type="EMBL" id="MBB6635305.1"/>
    </source>
</evidence>
<dbReference type="RefSeq" id="WP_185120547.1">
    <property type="nucleotide sequence ID" value="NZ_JACJVQ010000013.1"/>
</dbReference>
<sequence length="213" mass="23212">MSSIRLDIYHSQIPNNAVYLTFNGLGSGENTLRSIGSGKQVTLRRGTVRRNAILLFRENGESFTNEMEMSSKLAAALSLRSHFRYLVTYDSVANVLAFVPSPISIAQAKLKSNYKANLNRILIGYELLSKLGIPENRSQSVVCRTQSASIRLTVSTPSNLFDNGLGLDPAVIRALHLVPDSHVTLSYNQNTKVLAFKAAKPPSSSQNRTGGAS</sequence>
<keyword evidence="2" id="KW-1185">Reference proteome</keyword>
<protein>
    <submittedName>
        <fullName evidence="1">Uncharacterized protein</fullName>
    </submittedName>
</protein>
<name>A0A841SYK2_9BACL</name>
<proteinExistence type="predicted"/>